<keyword evidence="7" id="KW-1185">Reference proteome</keyword>
<reference evidence="6" key="1">
    <citation type="submission" date="2020-12" db="EMBL/GenBank/DDBJ databases">
        <title>Leucobacter sp. CAS2, isolated from Chromium sludge.</title>
        <authorList>
            <person name="Xu Z."/>
        </authorList>
    </citation>
    <scope>NUCLEOTIDE SEQUENCE</scope>
    <source>
        <strain evidence="6">CSA2</strain>
    </source>
</reference>
<dbReference type="PRINTS" id="PR00455">
    <property type="entry name" value="HTHTETR"/>
</dbReference>
<organism evidence="6 7">
    <name type="scientific">Leucobacter edaphi</name>
    <dbReference type="NCBI Taxonomy" id="2796472"/>
    <lineage>
        <taxon>Bacteria</taxon>
        <taxon>Bacillati</taxon>
        <taxon>Actinomycetota</taxon>
        <taxon>Actinomycetes</taxon>
        <taxon>Micrococcales</taxon>
        <taxon>Microbacteriaceae</taxon>
        <taxon>Leucobacter</taxon>
    </lineage>
</organism>
<keyword evidence="1" id="KW-0805">Transcription regulation</keyword>
<accession>A0A934QB25</accession>
<dbReference type="InterPro" id="IPR050109">
    <property type="entry name" value="HTH-type_TetR-like_transc_reg"/>
</dbReference>
<dbReference type="RefSeq" id="WP_200131653.1">
    <property type="nucleotide sequence ID" value="NZ_JAEHOI010000004.1"/>
</dbReference>
<dbReference type="SUPFAM" id="SSF46689">
    <property type="entry name" value="Homeodomain-like"/>
    <property type="match status" value="1"/>
</dbReference>
<feature type="DNA-binding region" description="H-T-H motif" evidence="4">
    <location>
        <begin position="37"/>
        <end position="56"/>
    </location>
</feature>
<evidence type="ECO:0000259" key="5">
    <source>
        <dbReference type="PROSITE" id="PS50977"/>
    </source>
</evidence>
<dbReference type="PROSITE" id="PS50977">
    <property type="entry name" value="HTH_TETR_2"/>
    <property type="match status" value="1"/>
</dbReference>
<dbReference type="Gene3D" id="1.10.357.10">
    <property type="entry name" value="Tetracycline Repressor, domain 2"/>
    <property type="match status" value="1"/>
</dbReference>
<gene>
    <name evidence="6" type="ORF">JD292_05055</name>
</gene>
<proteinExistence type="predicted"/>
<dbReference type="Pfam" id="PF21935">
    <property type="entry name" value="TetR_C_45"/>
    <property type="match status" value="1"/>
</dbReference>
<evidence type="ECO:0000256" key="1">
    <source>
        <dbReference type="ARBA" id="ARBA00023015"/>
    </source>
</evidence>
<dbReference type="InterPro" id="IPR036271">
    <property type="entry name" value="Tet_transcr_reg_TetR-rel_C_sf"/>
</dbReference>
<dbReference type="InterPro" id="IPR001647">
    <property type="entry name" value="HTH_TetR"/>
</dbReference>
<protein>
    <submittedName>
        <fullName evidence="6">TetR/AcrR family transcriptional regulator</fullName>
    </submittedName>
</protein>
<dbReference type="Pfam" id="PF00440">
    <property type="entry name" value="TetR_N"/>
    <property type="match status" value="1"/>
</dbReference>
<dbReference type="PANTHER" id="PTHR30055">
    <property type="entry name" value="HTH-TYPE TRANSCRIPTIONAL REGULATOR RUTR"/>
    <property type="match status" value="1"/>
</dbReference>
<dbReference type="EMBL" id="JAEHOI010000004">
    <property type="protein sequence ID" value="MBK0421440.1"/>
    <property type="molecule type" value="Genomic_DNA"/>
</dbReference>
<dbReference type="InterPro" id="IPR054126">
    <property type="entry name" value="CprB_TetR_C"/>
</dbReference>
<evidence type="ECO:0000313" key="6">
    <source>
        <dbReference type="EMBL" id="MBK0421440.1"/>
    </source>
</evidence>
<dbReference type="Proteomes" id="UP000618733">
    <property type="component" value="Unassembled WGS sequence"/>
</dbReference>
<comment type="caution">
    <text evidence="6">The sequence shown here is derived from an EMBL/GenBank/DDBJ whole genome shotgun (WGS) entry which is preliminary data.</text>
</comment>
<feature type="domain" description="HTH tetR-type" evidence="5">
    <location>
        <begin position="14"/>
        <end position="74"/>
    </location>
</feature>
<evidence type="ECO:0000256" key="2">
    <source>
        <dbReference type="ARBA" id="ARBA00023125"/>
    </source>
</evidence>
<evidence type="ECO:0000256" key="3">
    <source>
        <dbReference type="ARBA" id="ARBA00023163"/>
    </source>
</evidence>
<keyword evidence="3" id="KW-0804">Transcription</keyword>
<dbReference type="SUPFAM" id="SSF48498">
    <property type="entry name" value="Tetracyclin repressor-like, C-terminal domain"/>
    <property type="match status" value="1"/>
</dbReference>
<dbReference type="InterPro" id="IPR009057">
    <property type="entry name" value="Homeodomain-like_sf"/>
</dbReference>
<dbReference type="PANTHER" id="PTHR30055:SF234">
    <property type="entry name" value="HTH-TYPE TRANSCRIPTIONAL REGULATOR BETI"/>
    <property type="match status" value="1"/>
</dbReference>
<dbReference type="GO" id="GO:0003700">
    <property type="term" value="F:DNA-binding transcription factor activity"/>
    <property type="evidence" value="ECO:0007669"/>
    <property type="project" value="TreeGrafter"/>
</dbReference>
<name>A0A934QB25_9MICO</name>
<sequence length="232" mass="24989">MPAQRRTASQERGRKTQRRVLEGAARVFSTTGYGSAAMRGIAEESGVSLGTINFHFGTKDQIALAIIAEQRARSAARAEEVIASFDTVTERLVQFSIAAADQLRSDPIVQAGFELSVEAGDFIDPSARSYAGWSVAIEAMLHAGIESGEIRPGIDVPAVADTYLACFTGVQLLSRVRSGREDLFTGVRNLWTLIADGLFPEERKDEALRIIAEAFDEADRGAARGRAAVNDA</sequence>
<keyword evidence="2 4" id="KW-0238">DNA-binding</keyword>
<dbReference type="AlphaFoldDB" id="A0A934QB25"/>
<dbReference type="GO" id="GO:0000976">
    <property type="term" value="F:transcription cis-regulatory region binding"/>
    <property type="evidence" value="ECO:0007669"/>
    <property type="project" value="TreeGrafter"/>
</dbReference>
<evidence type="ECO:0000256" key="4">
    <source>
        <dbReference type="PROSITE-ProRule" id="PRU00335"/>
    </source>
</evidence>
<evidence type="ECO:0000313" key="7">
    <source>
        <dbReference type="Proteomes" id="UP000618733"/>
    </source>
</evidence>